<organism evidence="2 3">
    <name type="scientific">Prorocentrum cordatum</name>
    <dbReference type="NCBI Taxonomy" id="2364126"/>
    <lineage>
        <taxon>Eukaryota</taxon>
        <taxon>Sar</taxon>
        <taxon>Alveolata</taxon>
        <taxon>Dinophyceae</taxon>
        <taxon>Prorocentrales</taxon>
        <taxon>Prorocentraceae</taxon>
        <taxon>Prorocentrum</taxon>
    </lineage>
</organism>
<keyword evidence="3" id="KW-1185">Reference proteome</keyword>
<feature type="compositionally biased region" description="Low complexity" evidence="1">
    <location>
        <begin position="49"/>
        <end position="67"/>
    </location>
</feature>
<proteinExistence type="predicted"/>
<reference evidence="2" key="1">
    <citation type="submission" date="2023-10" db="EMBL/GenBank/DDBJ databases">
        <authorList>
            <person name="Chen Y."/>
            <person name="Shah S."/>
            <person name="Dougan E. K."/>
            <person name="Thang M."/>
            <person name="Chan C."/>
        </authorList>
    </citation>
    <scope>NUCLEOTIDE SEQUENCE [LARGE SCALE GENOMIC DNA]</scope>
</reference>
<protein>
    <submittedName>
        <fullName evidence="2">Uncharacterized protein</fullName>
    </submittedName>
</protein>
<feature type="non-terminal residue" evidence="2">
    <location>
        <position position="95"/>
    </location>
</feature>
<evidence type="ECO:0000313" key="2">
    <source>
        <dbReference type="EMBL" id="CAK0834913.1"/>
    </source>
</evidence>
<dbReference type="EMBL" id="CAUYUJ010012956">
    <property type="protein sequence ID" value="CAK0834913.1"/>
    <property type="molecule type" value="Genomic_DNA"/>
</dbReference>
<evidence type="ECO:0000313" key="3">
    <source>
        <dbReference type="Proteomes" id="UP001189429"/>
    </source>
</evidence>
<comment type="caution">
    <text evidence="2">The sequence shown here is derived from an EMBL/GenBank/DDBJ whole genome shotgun (WGS) entry which is preliminary data.</text>
</comment>
<name>A0ABN9SSE1_9DINO</name>
<feature type="region of interest" description="Disordered" evidence="1">
    <location>
        <begin position="20"/>
        <end position="95"/>
    </location>
</feature>
<feature type="compositionally biased region" description="Basic residues" evidence="1">
    <location>
        <begin position="73"/>
        <end position="95"/>
    </location>
</feature>
<sequence>RSLGSCWWPACCSTRLAAPSWTASSGHPRPLLPPLAFGRAPRGGRRWGPRGSAGPPRPAAQALAAAPPLQPRVRPRRGGARRAAARRERRGAARG</sequence>
<evidence type="ECO:0000256" key="1">
    <source>
        <dbReference type="SAM" id="MobiDB-lite"/>
    </source>
</evidence>
<feature type="non-terminal residue" evidence="2">
    <location>
        <position position="1"/>
    </location>
</feature>
<accession>A0ABN9SSE1</accession>
<gene>
    <name evidence="2" type="ORF">PCOR1329_LOCUS32184</name>
</gene>
<dbReference type="Proteomes" id="UP001189429">
    <property type="component" value="Unassembled WGS sequence"/>
</dbReference>